<organism evidence="2 3">
    <name type="scientific">Clohesyomyces aquaticus</name>
    <dbReference type="NCBI Taxonomy" id="1231657"/>
    <lineage>
        <taxon>Eukaryota</taxon>
        <taxon>Fungi</taxon>
        <taxon>Dikarya</taxon>
        <taxon>Ascomycota</taxon>
        <taxon>Pezizomycotina</taxon>
        <taxon>Dothideomycetes</taxon>
        <taxon>Pleosporomycetidae</taxon>
        <taxon>Pleosporales</taxon>
        <taxon>Lindgomycetaceae</taxon>
        <taxon>Clohesyomyces</taxon>
    </lineage>
</organism>
<comment type="caution">
    <text evidence="2">The sequence shown here is derived from an EMBL/GenBank/DDBJ whole genome shotgun (WGS) entry which is preliminary data.</text>
</comment>
<protein>
    <submittedName>
        <fullName evidence="2">Uncharacterized protein</fullName>
    </submittedName>
</protein>
<accession>A0A1Y1YAQ4</accession>
<keyword evidence="1" id="KW-0812">Transmembrane</keyword>
<dbReference type="EMBL" id="MCFA01000293">
    <property type="protein sequence ID" value="ORX94995.1"/>
    <property type="molecule type" value="Genomic_DNA"/>
</dbReference>
<keyword evidence="1" id="KW-0472">Membrane</keyword>
<dbReference type="AlphaFoldDB" id="A0A1Y1YAQ4"/>
<dbReference type="Proteomes" id="UP000193144">
    <property type="component" value="Unassembled WGS sequence"/>
</dbReference>
<name>A0A1Y1YAQ4_9PLEO</name>
<proteinExistence type="predicted"/>
<evidence type="ECO:0000313" key="3">
    <source>
        <dbReference type="Proteomes" id="UP000193144"/>
    </source>
</evidence>
<evidence type="ECO:0000256" key="1">
    <source>
        <dbReference type="SAM" id="Phobius"/>
    </source>
</evidence>
<gene>
    <name evidence="2" type="ORF">BCR34DRAFT_579589</name>
</gene>
<evidence type="ECO:0000313" key="2">
    <source>
        <dbReference type="EMBL" id="ORX94995.1"/>
    </source>
</evidence>
<sequence length="81" mass="9179">MHSTGARRPGLFVVVVVVDIFAAGARNDRRLFWRPRSGLKDEFEGARVADAMKGLRAKRRAKDGREGLMIRRRAGRGERPF</sequence>
<keyword evidence="1" id="KW-1133">Transmembrane helix</keyword>
<feature type="transmembrane region" description="Helical" evidence="1">
    <location>
        <begin position="6"/>
        <end position="25"/>
    </location>
</feature>
<reference evidence="2 3" key="1">
    <citation type="submission" date="2016-07" db="EMBL/GenBank/DDBJ databases">
        <title>Pervasive Adenine N6-methylation of Active Genes in Fungi.</title>
        <authorList>
            <consortium name="DOE Joint Genome Institute"/>
            <person name="Mondo S.J."/>
            <person name="Dannebaum R.O."/>
            <person name="Kuo R.C."/>
            <person name="Labutti K."/>
            <person name="Haridas S."/>
            <person name="Kuo A."/>
            <person name="Salamov A."/>
            <person name="Ahrendt S.R."/>
            <person name="Lipzen A."/>
            <person name="Sullivan W."/>
            <person name="Andreopoulos W.B."/>
            <person name="Clum A."/>
            <person name="Lindquist E."/>
            <person name="Daum C."/>
            <person name="Ramamoorthy G.K."/>
            <person name="Gryganskyi A."/>
            <person name="Culley D."/>
            <person name="Magnuson J.K."/>
            <person name="James T.Y."/>
            <person name="O'Malley M.A."/>
            <person name="Stajich J.E."/>
            <person name="Spatafora J.W."/>
            <person name="Visel A."/>
            <person name="Grigoriev I.V."/>
        </authorList>
    </citation>
    <scope>NUCLEOTIDE SEQUENCE [LARGE SCALE GENOMIC DNA]</scope>
    <source>
        <strain evidence="2 3">CBS 115471</strain>
    </source>
</reference>
<keyword evidence="3" id="KW-1185">Reference proteome</keyword>